<dbReference type="GO" id="GO:0003735">
    <property type="term" value="F:structural constituent of ribosome"/>
    <property type="evidence" value="ECO:0007669"/>
    <property type="project" value="InterPro"/>
</dbReference>
<dbReference type="InterPro" id="IPR039982">
    <property type="entry name" value="Ribosomal_mL65"/>
</dbReference>
<accession>A0A4S2L8V5</accession>
<evidence type="ECO:0000256" key="4">
    <source>
        <dbReference type="ARBA" id="ARBA00023274"/>
    </source>
</evidence>
<evidence type="ECO:0000256" key="1">
    <source>
        <dbReference type="ARBA" id="ARBA00004173"/>
    </source>
</evidence>
<evidence type="ECO:0000313" key="7">
    <source>
        <dbReference type="Proteomes" id="UP000308267"/>
    </source>
</evidence>
<name>A0A4S2L8V5_OPIFE</name>
<feature type="region of interest" description="Disordered" evidence="5">
    <location>
        <begin position="511"/>
        <end position="544"/>
    </location>
</feature>
<dbReference type="Proteomes" id="UP000308267">
    <property type="component" value="Unassembled WGS sequence"/>
</dbReference>
<protein>
    <recommendedName>
        <fullName evidence="8">28S ribosomal protein S30, mitochondrial</fullName>
    </recommendedName>
</protein>
<dbReference type="EMBL" id="SJOL01008870">
    <property type="protein sequence ID" value="TGZ59403.1"/>
    <property type="molecule type" value="Genomic_DNA"/>
</dbReference>
<evidence type="ECO:0000256" key="3">
    <source>
        <dbReference type="ARBA" id="ARBA00023128"/>
    </source>
</evidence>
<feature type="compositionally biased region" description="Basic and acidic residues" evidence="5">
    <location>
        <begin position="607"/>
        <end position="623"/>
    </location>
</feature>
<evidence type="ECO:0000256" key="2">
    <source>
        <dbReference type="ARBA" id="ARBA00022980"/>
    </source>
</evidence>
<feature type="region of interest" description="Disordered" evidence="5">
    <location>
        <begin position="598"/>
        <end position="638"/>
    </location>
</feature>
<gene>
    <name evidence="6" type="ORF">CRM22_009097</name>
</gene>
<keyword evidence="7" id="KW-1185">Reference proteome</keyword>
<comment type="subcellular location">
    <subcellularLocation>
        <location evidence="1">Mitochondrion</location>
    </subcellularLocation>
</comment>
<comment type="caution">
    <text evidence="6">The sequence shown here is derived from an EMBL/GenBank/DDBJ whole genome shotgun (WGS) entry which is preliminary data.</text>
</comment>
<dbReference type="GO" id="GO:0006412">
    <property type="term" value="P:translation"/>
    <property type="evidence" value="ECO:0007669"/>
    <property type="project" value="InterPro"/>
</dbReference>
<sequence length="638" mass="74390">MMLKAPHTALPLHLCRLITTTAALRRQPPHDKQRYKRHYPEPRHAIPFIDEAPLDHLPRRSPTPTGLWGSTSPVVKAQRFKHEQQLKQVATAFEKLQELYNLEQNLWYHSLDLPLQHPEMLEFCQQLTRTNVVYPWEPELAQEYPLAQEYMAHAISECLLQLNRLPINTVDTNPEAVLLRNRERGKMIAAYMEAFHQAWLRMFPQSHVARRPHQLDERGTIETFLKRKVPPEMFSKYDDIAEDIFDEVNETVFDTKEETVRYRIRSELAWQLRGIDPLRPFLAWDDPLCLENRVPICNYRPEAFELKPVDCYEFSCLPHTETLDFSEFVRSVAGFWPRSPFWEGDPCEFGHVGVLDVARSEKLLRDFSKSQIPVSVMQEVRVRHALSEGILTAFAWASAQAYNQGFTLYNELTYPLATQLLLVDNDHIQLLRYQLNSLTSLWKADDSGLPFNMAWLSPKVKLYELNPDIPTTVSVNPQAIALMASAMTYPVDENLSSEYLRPYLKELCAPRDRAQPTGDPSTYLIPNSCDESPEEQSDSPLPVMSKREKEALEISKQADRETPYRIFAHARPHPNDVFFLKMTDKSELVQELKDEMPDFGGQFSRFPEPHNSRMKEFKIERRSRQPRLRVQAPPRRWR</sequence>
<dbReference type="OrthoDB" id="6041973at2759"/>
<dbReference type="PANTHER" id="PTHR13014">
    <property type="entry name" value="MITOCHONDRIAL 28S RIBOSOMAL PROTEIN S30/P52 PRO-APOTOTIC PROTEIN"/>
    <property type="match status" value="1"/>
</dbReference>
<dbReference type="InterPro" id="IPR010793">
    <property type="entry name" value="Ribosomal_mL37/mL65"/>
</dbReference>
<keyword evidence="4" id="KW-0687">Ribonucleoprotein</keyword>
<dbReference type="Pfam" id="PF07147">
    <property type="entry name" value="PDCD9"/>
    <property type="match status" value="1"/>
</dbReference>
<keyword evidence="3" id="KW-0496">Mitochondrion</keyword>
<evidence type="ECO:0008006" key="8">
    <source>
        <dbReference type="Google" id="ProtNLM"/>
    </source>
</evidence>
<evidence type="ECO:0000313" key="6">
    <source>
        <dbReference type="EMBL" id="TGZ59403.1"/>
    </source>
</evidence>
<dbReference type="AlphaFoldDB" id="A0A4S2L8V5"/>
<reference evidence="6 7" key="1">
    <citation type="journal article" date="2019" name="BMC Genomics">
        <title>New insights from Opisthorchis felineus genome: update on genomics of the epidemiologically important liver flukes.</title>
        <authorList>
            <person name="Ershov N.I."/>
            <person name="Mordvinov V.A."/>
            <person name="Prokhortchouk E.B."/>
            <person name="Pakharukova M.Y."/>
            <person name="Gunbin K.V."/>
            <person name="Ustyantsev K."/>
            <person name="Genaev M.A."/>
            <person name="Blinov A.G."/>
            <person name="Mazur A."/>
            <person name="Boulygina E."/>
            <person name="Tsygankova S."/>
            <person name="Khrameeva E."/>
            <person name="Chekanov N."/>
            <person name="Fan G."/>
            <person name="Xiao A."/>
            <person name="Zhang H."/>
            <person name="Xu X."/>
            <person name="Yang H."/>
            <person name="Solovyev V."/>
            <person name="Lee S.M."/>
            <person name="Liu X."/>
            <person name="Afonnikov D.A."/>
            <person name="Skryabin K.G."/>
        </authorList>
    </citation>
    <scope>NUCLEOTIDE SEQUENCE [LARGE SCALE GENOMIC DNA]</scope>
    <source>
        <strain evidence="6">AK-0245</strain>
        <tissue evidence="6">Whole organism</tissue>
    </source>
</reference>
<dbReference type="STRING" id="147828.A0A4S2L8V5"/>
<evidence type="ECO:0000256" key="5">
    <source>
        <dbReference type="SAM" id="MobiDB-lite"/>
    </source>
</evidence>
<dbReference type="PANTHER" id="PTHR13014:SF3">
    <property type="entry name" value="LARGE RIBOSOMAL SUBUNIT PROTEIN ML65"/>
    <property type="match status" value="1"/>
</dbReference>
<proteinExistence type="predicted"/>
<organism evidence="6 7">
    <name type="scientific">Opisthorchis felineus</name>
    <dbReference type="NCBI Taxonomy" id="147828"/>
    <lineage>
        <taxon>Eukaryota</taxon>
        <taxon>Metazoa</taxon>
        <taxon>Spiralia</taxon>
        <taxon>Lophotrochozoa</taxon>
        <taxon>Platyhelminthes</taxon>
        <taxon>Trematoda</taxon>
        <taxon>Digenea</taxon>
        <taxon>Opisthorchiida</taxon>
        <taxon>Opisthorchiata</taxon>
        <taxon>Opisthorchiidae</taxon>
        <taxon>Opisthorchis</taxon>
    </lineage>
</organism>
<dbReference type="GO" id="GO:0005762">
    <property type="term" value="C:mitochondrial large ribosomal subunit"/>
    <property type="evidence" value="ECO:0007669"/>
    <property type="project" value="TreeGrafter"/>
</dbReference>
<keyword evidence="2" id="KW-0689">Ribosomal protein</keyword>